<name>A0AAW1MCI8_POPJA</name>
<organism evidence="3 4">
    <name type="scientific">Popillia japonica</name>
    <name type="common">Japanese beetle</name>
    <dbReference type="NCBI Taxonomy" id="7064"/>
    <lineage>
        <taxon>Eukaryota</taxon>
        <taxon>Metazoa</taxon>
        <taxon>Ecdysozoa</taxon>
        <taxon>Arthropoda</taxon>
        <taxon>Hexapoda</taxon>
        <taxon>Insecta</taxon>
        <taxon>Pterygota</taxon>
        <taxon>Neoptera</taxon>
        <taxon>Endopterygota</taxon>
        <taxon>Coleoptera</taxon>
        <taxon>Polyphaga</taxon>
        <taxon>Scarabaeiformia</taxon>
        <taxon>Scarabaeidae</taxon>
        <taxon>Rutelinae</taxon>
        <taxon>Popillia</taxon>
    </lineage>
</organism>
<dbReference type="EMBL" id="JASPKY010000068">
    <property type="protein sequence ID" value="KAK9743520.1"/>
    <property type="molecule type" value="Genomic_DNA"/>
</dbReference>
<evidence type="ECO:0000259" key="2">
    <source>
        <dbReference type="PROSITE" id="PS51159"/>
    </source>
</evidence>
<keyword evidence="4" id="KW-1185">Reference proteome</keyword>
<evidence type="ECO:0000256" key="1">
    <source>
        <dbReference type="SAM" id="MobiDB-lite"/>
    </source>
</evidence>
<accession>A0AAW1MCI8</accession>
<evidence type="ECO:0000313" key="3">
    <source>
        <dbReference type="EMBL" id="KAK9743520.1"/>
    </source>
</evidence>
<dbReference type="Proteomes" id="UP001458880">
    <property type="component" value="Unassembled WGS sequence"/>
</dbReference>
<evidence type="ECO:0000313" key="4">
    <source>
        <dbReference type="Proteomes" id="UP001458880"/>
    </source>
</evidence>
<reference evidence="3 4" key="1">
    <citation type="journal article" date="2024" name="BMC Genomics">
        <title>De novo assembly and annotation of Popillia japonica's genome with initial clues to its potential as an invasive pest.</title>
        <authorList>
            <person name="Cucini C."/>
            <person name="Boschi S."/>
            <person name="Funari R."/>
            <person name="Cardaioli E."/>
            <person name="Iannotti N."/>
            <person name="Marturano G."/>
            <person name="Paoli F."/>
            <person name="Bruttini M."/>
            <person name="Carapelli A."/>
            <person name="Frati F."/>
            <person name="Nardi F."/>
        </authorList>
    </citation>
    <scope>NUCLEOTIDE SEQUENCE [LARGE SCALE GENOMIC DNA]</scope>
    <source>
        <strain evidence="3">DMR45628</strain>
    </source>
</reference>
<dbReference type="GO" id="GO:0008157">
    <property type="term" value="F:protein phosphatase 1 binding"/>
    <property type="evidence" value="ECO:0007669"/>
    <property type="project" value="TreeGrafter"/>
</dbReference>
<feature type="domain" description="CBM21" evidence="2">
    <location>
        <begin position="474"/>
        <end position="583"/>
    </location>
</feature>
<dbReference type="GO" id="GO:2001069">
    <property type="term" value="F:glycogen binding"/>
    <property type="evidence" value="ECO:0007669"/>
    <property type="project" value="TreeGrafter"/>
</dbReference>
<dbReference type="InterPro" id="IPR038175">
    <property type="entry name" value="CBM21_dom_sf"/>
</dbReference>
<feature type="compositionally biased region" description="Polar residues" evidence="1">
    <location>
        <begin position="178"/>
        <end position="194"/>
    </location>
</feature>
<dbReference type="AlphaFoldDB" id="A0AAW1MCI8"/>
<dbReference type="PROSITE" id="PS51159">
    <property type="entry name" value="CBM21"/>
    <property type="match status" value="1"/>
</dbReference>
<gene>
    <name evidence="3" type="ORF">QE152_g8541</name>
</gene>
<comment type="caution">
    <text evidence="3">The sequence shown here is derived from an EMBL/GenBank/DDBJ whole genome shotgun (WGS) entry which is preliminary data.</text>
</comment>
<dbReference type="GO" id="GO:0005979">
    <property type="term" value="P:regulation of glycogen biosynthetic process"/>
    <property type="evidence" value="ECO:0007669"/>
    <property type="project" value="TreeGrafter"/>
</dbReference>
<dbReference type="GO" id="GO:0000164">
    <property type="term" value="C:protein phosphatase type 1 complex"/>
    <property type="evidence" value="ECO:0007669"/>
    <property type="project" value="TreeGrafter"/>
</dbReference>
<feature type="region of interest" description="Disordered" evidence="1">
    <location>
        <begin position="1"/>
        <end position="25"/>
    </location>
</feature>
<feature type="region of interest" description="Disordered" evidence="1">
    <location>
        <begin position="178"/>
        <end position="215"/>
    </location>
</feature>
<dbReference type="Gene3D" id="2.60.40.2440">
    <property type="entry name" value="Carbohydrate binding type-21 domain"/>
    <property type="match status" value="1"/>
</dbReference>
<dbReference type="InterPro" id="IPR050782">
    <property type="entry name" value="PP1_regulatory_subunit_3"/>
</dbReference>
<dbReference type="PANTHER" id="PTHR12307:SF36">
    <property type="entry name" value="GLYCOGEN-BINDING SUBUNIT 76A"/>
    <property type="match status" value="1"/>
</dbReference>
<protein>
    <submittedName>
        <fullName evidence="3">Carbohydrate/starch-binding module (Family 21)</fullName>
    </submittedName>
</protein>
<sequence>MAGERSSVGCNSQDEETIIQPPMTTGSNKCSISSIFPMSCRNKAEAFARRLHSRLSSLGSQDGLSADENSWLAARHENLSVAVSQPRHHSDPDLYFDFAVVDSPGSPEEVSVAVSQPRHHSDPDLYFDFAVVDSPGSPEEEIPQIELNRLITNEKDNLNLGTHGEDCHCSPKPVLTLSSSGHTISPDSDSSSDGQYFDPDTDDNGQVHGGGDDQVDGAVLSERRFFKSRDSISINSLSCASEASTLSLQDYPSLEYSSCFQNDSLRDNDLQIDKQFLTPQESNDLDTESATDSLKINGEVCDDVECDIINLENGDETSLLDEKSPINDLQNGHVLEENGVKESLYLDCSLTVDINQKEQDPDEVNADDIEDREEHIPRVRRCSSLKTGKTPPGTPGRKKIVRFADVLGLDLADVRTFLDEIPKIPNSAYADLNADSRCFASENSFNLEYRTSCPQSDKILLPLFQQPGGETNFLDRVRENQVCLENAVVDDPITLSIQGTVRVRNLDFNKSVHIRYSLDSWKTFSDLQALYVQNSCDGFSDKFSFLMYVNTITVGQRVEFAVRFQCKGVQYWDNNNGANYCFQCLPVKNTTPYAPITGAEDSWGAAFYYYQANPTFYRCGRKH</sequence>
<dbReference type="Pfam" id="PF03370">
    <property type="entry name" value="CBM_21"/>
    <property type="match status" value="1"/>
</dbReference>
<dbReference type="InterPro" id="IPR005036">
    <property type="entry name" value="CBM21_dom"/>
</dbReference>
<dbReference type="PANTHER" id="PTHR12307">
    <property type="entry name" value="PROTEIN PHOSPHATASE 1 REGULATORY SUBUNIT"/>
    <property type="match status" value="1"/>
</dbReference>
<proteinExistence type="predicted"/>